<dbReference type="EMBL" id="FTOC01000009">
    <property type="protein sequence ID" value="SIS56723.1"/>
    <property type="molecule type" value="Genomic_DNA"/>
</dbReference>
<dbReference type="Gene3D" id="1.10.1220.10">
    <property type="entry name" value="Met repressor-like"/>
    <property type="match status" value="1"/>
</dbReference>
<dbReference type="AlphaFoldDB" id="A0A1N7K547"/>
<keyword evidence="2" id="KW-1185">Reference proteome</keyword>
<proteinExistence type="predicted"/>
<evidence type="ECO:0000313" key="1">
    <source>
        <dbReference type="EMBL" id="SIS56723.1"/>
    </source>
</evidence>
<sequence length="97" mass="11329">MVEVYGLSENMREIVLKVPETLLSEVDNYVETEQCDRNDFLCQAMKMYLREKQERQIRESMCQGYMEMAKINLNIASEAFQAEEEAEHTLEQLVSGV</sequence>
<protein>
    <submittedName>
        <fullName evidence="1">CopG family transcriptional regulator / antitoxin EndoAI</fullName>
    </submittedName>
</protein>
<evidence type="ECO:0000313" key="2">
    <source>
        <dbReference type="Proteomes" id="UP000187608"/>
    </source>
</evidence>
<dbReference type="OrthoDB" id="1634058at2"/>
<dbReference type="InterPro" id="IPR013321">
    <property type="entry name" value="Arc_rbn_hlx_hlx"/>
</dbReference>
<dbReference type="Proteomes" id="UP000187608">
    <property type="component" value="Unassembled WGS sequence"/>
</dbReference>
<accession>A0A1N7K547</accession>
<reference evidence="2" key="1">
    <citation type="submission" date="2017-01" db="EMBL/GenBank/DDBJ databases">
        <authorList>
            <person name="Varghese N."/>
            <person name="Submissions S."/>
        </authorList>
    </citation>
    <scope>NUCLEOTIDE SEQUENCE [LARGE SCALE GENOMIC DNA]</scope>
    <source>
        <strain evidence="2">DSM 23127</strain>
    </source>
</reference>
<dbReference type="GO" id="GO:0006355">
    <property type="term" value="P:regulation of DNA-templated transcription"/>
    <property type="evidence" value="ECO:0007669"/>
    <property type="project" value="InterPro"/>
</dbReference>
<organism evidence="1 2">
    <name type="scientific">Salimicrobium flavidum</name>
    <dbReference type="NCBI Taxonomy" id="570947"/>
    <lineage>
        <taxon>Bacteria</taxon>
        <taxon>Bacillati</taxon>
        <taxon>Bacillota</taxon>
        <taxon>Bacilli</taxon>
        <taxon>Bacillales</taxon>
        <taxon>Bacillaceae</taxon>
        <taxon>Salimicrobium</taxon>
    </lineage>
</organism>
<name>A0A1N7K547_9BACI</name>
<gene>
    <name evidence="1" type="ORF">SAMN05421687_10925</name>
</gene>
<dbReference type="STRING" id="570947.SAMN05421687_10925"/>